<protein>
    <recommendedName>
        <fullName evidence="1">LicD/FKTN/FKRP nucleotidyltransferase domain-containing protein</fullName>
    </recommendedName>
</protein>
<evidence type="ECO:0000313" key="2">
    <source>
        <dbReference type="EMBL" id="CAH1795275.1"/>
    </source>
</evidence>
<evidence type="ECO:0000313" key="3">
    <source>
        <dbReference type="Proteomes" id="UP000749559"/>
    </source>
</evidence>
<proteinExistence type="predicted"/>
<dbReference type="GO" id="GO:0009100">
    <property type="term" value="P:glycoprotein metabolic process"/>
    <property type="evidence" value="ECO:0007669"/>
    <property type="project" value="UniProtKB-ARBA"/>
</dbReference>
<dbReference type="Pfam" id="PF04991">
    <property type="entry name" value="LicD"/>
    <property type="match status" value="1"/>
</dbReference>
<dbReference type="OrthoDB" id="10000016at2759"/>
<comment type="caution">
    <text evidence="2">The sequence shown here is derived from an EMBL/GenBank/DDBJ whole genome shotgun (WGS) entry which is preliminary data.</text>
</comment>
<feature type="domain" description="LicD/FKTN/FKRP nucleotidyltransferase" evidence="1">
    <location>
        <begin position="108"/>
        <end position="155"/>
    </location>
</feature>
<dbReference type="Proteomes" id="UP000749559">
    <property type="component" value="Unassembled WGS sequence"/>
</dbReference>
<dbReference type="PANTHER" id="PTHR13627">
    <property type="entry name" value="FUKUTIN RELATED PROTEIN"/>
    <property type="match status" value="1"/>
</dbReference>
<dbReference type="InterPro" id="IPR052613">
    <property type="entry name" value="LicD_transferase"/>
</dbReference>
<accession>A0A8J1XZ43</accession>
<reference evidence="2" key="1">
    <citation type="submission" date="2022-03" db="EMBL/GenBank/DDBJ databases">
        <authorList>
            <person name="Martin C."/>
        </authorList>
    </citation>
    <scope>NUCLEOTIDE SEQUENCE</scope>
</reference>
<dbReference type="PANTHER" id="PTHR13627:SF31">
    <property type="entry name" value="RIBITOL 5-PHOSPHATE TRANSFERASE FKRP"/>
    <property type="match status" value="1"/>
</dbReference>
<dbReference type="InterPro" id="IPR007074">
    <property type="entry name" value="LicD/FKTN/FKRP_NTP_transf"/>
</dbReference>
<keyword evidence="3" id="KW-1185">Reference proteome</keyword>
<organism evidence="2 3">
    <name type="scientific">Owenia fusiformis</name>
    <name type="common">Polychaete worm</name>
    <dbReference type="NCBI Taxonomy" id="6347"/>
    <lineage>
        <taxon>Eukaryota</taxon>
        <taxon>Metazoa</taxon>
        <taxon>Spiralia</taxon>
        <taxon>Lophotrochozoa</taxon>
        <taxon>Annelida</taxon>
        <taxon>Polychaeta</taxon>
        <taxon>Sedentaria</taxon>
        <taxon>Canalipalpata</taxon>
        <taxon>Sabellida</taxon>
        <taxon>Oweniida</taxon>
        <taxon>Oweniidae</taxon>
        <taxon>Owenia</taxon>
    </lineage>
</organism>
<sequence>MSHRTIFLLLICLTLAFILWVISGSSAVSNKYYIMVSDSDGHNTDVDDVPRQANFDFRKKRHRDDNSSVWYSQCRFPKCCRQEGCTDFPQCKDLLFQLLQDAVWIMRSLGIPYQIVYGTLLGAYRNYSILPWTADVDLIVHKKHWNDLIGTHPTEDPSRRLHVAVDKRECEDDKTCHCIRACHVIKNIDTPPESYPNVYNYNAYYMDIYTYFEAGDDSIGLCDRYYHKDWLFPPRNYTINGKSFLGPNKGNVSLQITYGLNFMHPIEGL</sequence>
<gene>
    <name evidence="2" type="ORF">OFUS_LOCUS19839</name>
</gene>
<name>A0A8J1XZ43_OWEFU</name>
<dbReference type="AlphaFoldDB" id="A0A8J1XZ43"/>
<evidence type="ECO:0000259" key="1">
    <source>
        <dbReference type="Pfam" id="PF04991"/>
    </source>
</evidence>
<dbReference type="EMBL" id="CAIIXF020000009">
    <property type="protein sequence ID" value="CAH1795275.1"/>
    <property type="molecule type" value="Genomic_DNA"/>
</dbReference>